<dbReference type="GO" id="GO:0008270">
    <property type="term" value="F:zinc ion binding"/>
    <property type="evidence" value="ECO:0007669"/>
    <property type="project" value="InterPro"/>
</dbReference>
<dbReference type="InterPro" id="IPR016024">
    <property type="entry name" value="ARM-type_fold"/>
</dbReference>
<dbReference type="EMBL" id="CAJNOQ010000545">
    <property type="protein sequence ID" value="CAF0813399.1"/>
    <property type="molecule type" value="Genomic_DNA"/>
</dbReference>
<gene>
    <name evidence="21" type="ORF">GPM918_LOCUS4155</name>
    <name evidence="22" type="ORF">SRO942_LOCUS4155</name>
</gene>
<feature type="region of interest" description="Disordered" evidence="16">
    <location>
        <begin position="3169"/>
        <end position="3193"/>
    </location>
</feature>
<dbReference type="SMART" id="SM00678">
    <property type="entry name" value="WWE"/>
    <property type="match status" value="1"/>
</dbReference>
<feature type="compositionally biased region" description="Acidic residues" evidence="16">
    <location>
        <begin position="2714"/>
        <end position="2737"/>
    </location>
</feature>
<dbReference type="FunFam" id="3.90.1750.10:FF:000003">
    <property type="entry name" value="E3 ubiquitin-protein ligase UPL1"/>
    <property type="match status" value="1"/>
</dbReference>
<dbReference type="GO" id="GO:0005737">
    <property type="term" value="C:cytoplasm"/>
    <property type="evidence" value="ECO:0007669"/>
    <property type="project" value="TreeGrafter"/>
</dbReference>
<dbReference type="Pfam" id="PF06012">
    <property type="entry name" value="DUF908"/>
    <property type="match status" value="1"/>
</dbReference>
<evidence type="ECO:0000259" key="18">
    <source>
        <dbReference type="PROSITE" id="PS50030"/>
    </source>
</evidence>
<dbReference type="SUPFAM" id="SSF46934">
    <property type="entry name" value="UBA-like"/>
    <property type="match status" value="1"/>
</dbReference>
<dbReference type="OrthoDB" id="8068875at2759"/>
<feature type="region of interest" description="Disordered" evidence="16">
    <location>
        <begin position="490"/>
        <end position="539"/>
    </location>
</feature>
<dbReference type="GO" id="GO:0006511">
    <property type="term" value="P:ubiquitin-dependent protein catabolic process"/>
    <property type="evidence" value="ECO:0007669"/>
    <property type="project" value="TreeGrafter"/>
</dbReference>
<dbReference type="FunFam" id="3.30.2410.10:FF:000004">
    <property type="entry name" value="E3 ubiquitin-protein ligase HUWE1, variant"/>
    <property type="match status" value="1"/>
</dbReference>
<evidence type="ECO:0000256" key="5">
    <source>
        <dbReference type="ARBA" id="ARBA00022448"/>
    </source>
</evidence>
<feature type="compositionally biased region" description="Pro residues" evidence="16">
    <location>
        <begin position="1876"/>
        <end position="1885"/>
    </location>
</feature>
<feature type="compositionally biased region" description="Acidic residues" evidence="16">
    <location>
        <begin position="2658"/>
        <end position="2674"/>
    </location>
</feature>
<keyword evidence="8" id="KW-0227">DNA damage</keyword>
<dbReference type="Gene3D" id="3.30.2410.10">
    <property type="entry name" value="Hect, E3 ligase catalytic domain"/>
    <property type="match status" value="1"/>
</dbReference>
<dbReference type="EC" id="2.3.2.26" evidence="4"/>
<organism evidence="21 23">
    <name type="scientific">Didymodactylos carnosus</name>
    <dbReference type="NCBI Taxonomy" id="1234261"/>
    <lineage>
        <taxon>Eukaryota</taxon>
        <taxon>Metazoa</taxon>
        <taxon>Spiralia</taxon>
        <taxon>Gnathifera</taxon>
        <taxon>Rotifera</taxon>
        <taxon>Eurotatoria</taxon>
        <taxon>Bdelloidea</taxon>
        <taxon>Philodinida</taxon>
        <taxon>Philodinidae</taxon>
        <taxon>Didymodactylos</taxon>
    </lineage>
</organism>
<feature type="region of interest" description="Disordered" evidence="16">
    <location>
        <begin position="3213"/>
        <end position="3246"/>
    </location>
</feature>
<dbReference type="PANTHER" id="PTHR11254:SF67">
    <property type="entry name" value="E3 UBIQUITIN-PROTEIN LIGASE HUWE1"/>
    <property type="match status" value="1"/>
</dbReference>
<sequence>MKIDRSKLKKYLLEPPADCKHFIEKLKNCDRKQLRELLQPITLWHIGKQAFSQYFTKCELYHWIDALDLFDSVLEEACLKTGTWMLNCDRKENGELKFLVLDILHFTALLIEHSYSRHLYNSIEYLILLLQSSDVHIVLGVLSLLYVFSKRSNFITRLQLDKKQALITRLIYLAETWGGKENGFDLARCCSIRDSSEFPEHATNLHFLYVTQSELSSGGIQQQISKQIDVPNVHLAGENAAAVMELVLAEHTTLAEDKQIKLFTHLRLAYAFPNFEQRLLCIQARLQALSILGIIYSIAIQDVNNVLYDGLIEELVEVLNVRDTTLIDIKASALKTLTSIIHLERTTKHPPRLQEIIEATQANSYHGFLPTLVRQCIDKLTDPNADRFPQTLSTSLFSFLYHMASYETVNCGIMQALIKVVNYYDESQEFIMFVTRAVRVIDLITTLEITSFQANNGLQAFTNRLEVKQPFIIRTPKRVTQQTQIFTSDSSYFVNPNSPTTPEDLNSTTDHQSSTDMDTQQNIPTSATTTNANLDQDQQTNDDTFELTTTAPNLGLLCYHQRAALLKSILNYLKKAFSEPTMVESTRHIMDGSLPNSLKHIISNAEYYGPSLFHLATDVVTSFIFQEPSQLSSLQDNGLTDVLMYALLKKDVPAARDVLASLPNVFSALCLNTRGLENFMECKPFEKLFRVLLSPEYLPAMRRRRGADTVYGTASNLGNAVDELMRHQVSLRTEAMKSIIQLLEQLVEMGNNPKYCCQKSHSSSSSTKTIDTIRITTRATRTAAANNNDRNAQSSDDEYDMDDEATNDELPINRLVNLHSTTNPDQQQTTEEQPTTTVTTLNVSPSIISNLSAPIPMTTADSEQQQTTLQQPKEEPISIPLLDYIANIMRFVEGVISNNTTDDHGKEFVKLGGLKPLLNILHMKNLPIDFPSSQACTCVAGLCKSTLTLVKDNKVIEFAITNLDEILQSLTSFYQGRQYDGSLLINELAQAVSSSIDPLDAINQSSLTPLLHRLSFVHSHVSLLVSLCKITQNEVRSLLISHWGTEKGLRVLQNLNKLCITLIWESSVLLSLCSTTATEDTTIFNKDDLLKLFPNDVQPNIESLASPSHSVSAQLEELTTSDGGRPFEIDEIMSMDTTDFTKCKSKLSQYIQTRIKTIKPLLCVSSKLGRALGELYNLLVRQCSTPQMRHARRFNQQPAAYTPTAAAKQVAATISDVLREGFQFNLQSSPVQNQKFRLTFFICTIGFATPMLFDERRRPYMLMLQQFESSKAQDALFNALEWTLELITKTNSETTTTQIDANNNSFDTPPTEFLNAALMLIQRLVNVKSILESPHSIPKKRLPERSYYVPFDPLRYLAETHKRAFHILTNCCTILWDKPSLLKENATKIIDSILSIFCHILRGESIIQNKLSEEETVQAAIAGTTTNTATVPQSTVAMDLSDLPGNAATITTPTPVINEEHVTAIMSMGFSREHSIEGLLQTQGNLELAVDYCVNHPQAVLPQMQVLGMDMDADMARALLLSLGQDVDEAANSAGALAAVEHFASASTATTTVSSSTTTNTSTTTTSSGTTITVPSVSIRLSSDVTQQERLIEPLSKESVDRFTNSIMLKILDILPDTVYKMCELVVTTMHRNGSEWRDHFLEIIANDIKSSFNQLMNLLTEYEKTATTSLANDTNLNNFLQHTQSSILFSRTLLMSLLFEEMPFPCARTTQKYELINDFCSLIERTTQFLINFNQKKTPSWLAPTFIFIDLYEKVALASTRRAVIYNRYKGWTRVWQWFDERTIRWNNYPASTNKIIDDAWANAEVTVKVVVQKRNYLIQLNTMLQINEETNNKRPIMLTFQPQPAPKPPSTMAAVPNDSTMANAIDDTNADTIHPPPVPPPPSSWDTMEADTSDSSPSDNDDDQQHQERRQRRFKRRATANLNEIPAKKSVIESMDTDQQHQQSFTSVDSLNDENALLLTNNCVHLIRLPVDPDCIHALLRLILRLTRNYKYAKQFAQMDGIQSILGLTQTSTFQGCASLITLIFRHIMEDDSNLRLAMEKNLWAWVHGLGARKKFHGPGLTGSGPVAEKCCLAIRQALTGNHGGSIGVPPGCPGSHEPHVLLRILGPAMSRSPDVFIDVASNVMQLFSSPGRSGATNRLTNQLITNDDHVNIVPSVSLSNGVYALQARPATSAPNKPQSTNAVSGTPSNAQLSTTSMVVPPSTTTNQTGSVGELAERLLVDLLDFLLTNDDDGTTTSIEAASSAAMSTGDPLPQLPTSDTIQVEHTDSTVSKSDVHIQYPKPRRLLSKSTVLRILAELIRSYANVAKLISTKTFSLKNTPDTSCSALSYILDNLLPGTNQTLIDQDKDTPALCRLFLVAMAACNHCLESQMNLVNEVKLSLTKAISLPECDEKHVRLQSLSSIINTMIESCPAPNTSANQPPNQGGQHRVPQLIINNMIKIMYKRGLINDLAKMIHSIELSSPKLVETVNAVLKPMETLSRTINYASSLHVPAARPHNRHTTTSTMTSLPSTQQTNTVDITTTANSNQAEQTITTIANQNQPSQAQSSQINIIQQPSVTNDLSVPRETVVHANTAVSQPTSTSMPVDHSDINNERNNTVPNEQLGSGPNALLSISQEELMNATDMEPVASLPQDVDDFDNPNRVRMNVISNESGDPSDDDEEEIDDGEVEDGGTINIEFEARDLGDQQGGRTHFEVWNMPQTTPSSSSDATNEDENDEEDLESHNDEDDIDMESDNEREPQHRYSDDDEDLTSEEGDEMRVEAPPTTQTNDDEQDTDSTDDTNTDIEETAIDIHIETGRPQNTSTTGERSEIVPAGGVNNGDDVTVNVTGGDEVDDDESFGDDEMHDNEDIEEMVERDLHFNEDDEEEDEDEDDEEEDESTEFEDDENDIVNYVNDIDIDDDMLSEIRNNLLSPADIEPILIPTNLQGVRIRTTAYPSIHGLTDSSPDPALPPPPMSVPALHPLLVHHSDNQLSSGAFARFRQLGTSNAAATTHLTQQQANQASFGTGATQAPTIAATAASILTGAAALAAQQQPPRNRTTRTLFVPTTSGAGVLGRASGFAEYLQQVGQIDVDPFAPSGATTTRILLGTNGHDPETWRFLHDQILMDMAPQANEGNENIDGTKIYMIRTPLARWMEESLVLDGPYVHDTVSALKPKILEPLEKTHEAETQQALAKKQKEEEEKKKRAEEKAASIASALAAEIQASANEITTSLTDTTTAQTTEVETETRPTATDDMQSPPAVTVQPEVQHTVMYDPLIVLTPIPFSPEPETVISNDILATTTASPVESMATNQPSPSAQNPIIVLDVVPDSDPVTTDNTPSVPTTTEQTSLMEVNPVVPSEDSSKITSHSPVGVSDTTTTAATTMSIAPTVVPQEEPEVEWQTLVFDGREFRVPRILEIDPSFLAALPEGMREEIITDQIRNFERQENQRRAARVAAIAATSATAGATSSGENGTASAENATIPTDVAGEMFGDINPEFIQALPAEIQEELLQERNRTRAALQAATGTSTDAGPAEFLRTLPPHLRQQVLADMEDSQIAALPDDMADEARRLRQAMETQHSQYLQRHNFLARSQHLMTSMLTSNAHHGTRPIRMYNLRALQEARNRGERAGTNWYSLSRGGNGAVGAATNDTVGLRGRQLLDYESICCLLILLFIDDQRLNFTRLQKVLKNLCHHSPTRAWIIKALLSIMNKSTGKPEFEISSTRATTSSTSSPPTPNTSVTSTPGAPTLVLSTTPDRNRSSVFNSSIIYPTNNQQQQLQDSQLKLINPSWLTISFDSAFGAKTNVFKIQRLGGKRGGHVQVSVHAQACPIVCRQVIDALIILAKIFPEYFLPLTNSEQQQQHQQLAFSTHSPSTIVNNDQTKSSISPEKQISTIQQISTVKSSSRDISFWELLLKLDQTFGNRLSLNRQSSIPSSTLSSHTSSTPTQRTSTSITQRPPLPTSTTAATTTNESDFESCPLAALMYMLDHPILNKNNQLMDKLFKLLSLISQSFHIHITTKKDIPVQSPPTTSTPLLSNVEQNPLTQTQPRTEIANVAQASINNIQNPTLSQSLQSAQINNKIIVSDDQVVLGKQLDLVIKALISKSCTEDGLEFATILLLNVSKINLQTREKVLRLLLDGIQLLGKNVSQEIRQLHWEVQDYLSKNRSTEDEKTAEKQQQHHHPLDDSSSNLFERYNSSRNITNSTSATITNKQQDLQLPAMIMLTSKTANQQFLLRILKVIIQLREARKKDQVDQQHQFDQEMQALTRRLDNLRQSLRTLSSANTVSATAPSSDSGMDALTREIQPIHELIQRLEHMRTRLTTVMNTSNQQQQFTFQNTDTIHDVQEMRRLLRQLENVVDEFNVPLSQAMTSRLNAVLNDVTVNTTASTDQAITTAPLETQQPNATIITTDAMEIGDQTEPNTIKKTQFQQTKLSELLNINELWDSLSDCLEALSQLPDPHAVLVLQPAVEAFFILHATDAERETEKDDKKKKDRQQSEAMAHLECFGPAASLVQPFAESRLPTVSAVESQVTDTVPKPSSTEETTMPPTLVLKTPAQPVELSPDAQKFLNFARTHRTVLNQILRQSTQHLSEGPFHILTDYTNILDFDVKRKYFRHELDRFKDNMRGEDLAVHVRRQHVFEDSFRELNRRAQEDWKHRLYIVFDSEEGQDAGGLLREWYSIIAKEMFNPNYALFMINPGDRVTYMPNPLSHCNANHISYFKFIGRIIAKAIFDNKYMDCYFTRAFYKHILGVPVRYTDMESVDLEFYKNLVGLLESDIHTLNLDLTFSLDVSEFGVNRTNDLIPNGSNIPVTNENKHEYVRLVCQEKMIGSIRQQINAFLDGFYSIIPKNLISIFNEQELELLISGLPDIDTEDLKANTEYHKYRPNSLQIQWFWRALRSFDKEDLAKFLQFVTGTSKVPLQGFAHLEGMNGPQKFQIHRDDRSTDRLPSAHTCFNQLDLPAYESYDKLRDMLLMAIRECAGFGFA</sequence>
<dbReference type="GO" id="GO:0061630">
    <property type="term" value="F:ubiquitin protein ligase activity"/>
    <property type="evidence" value="ECO:0007669"/>
    <property type="project" value="UniProtKB-EC"/>
</dbReference>
<keyword evidence="6" id="KW-0597">Phosphoprotein</keyword>
<keyword evidence="23" id="KW-1185">Reference proteome</keyword>
<dbReference type="PROSITE" id="PS50237">
    <property type="entry name" value="HECT"/>
    <property type="match status" value="1"/>
</dbReference>
<dbReference type="InterPro" id="IPR050409">
    <property type="entry name" value="E3_ubiq-protein_ligase"/>
</dbReference>
<feature type="active site" description="Glycyl thioester intermediate" evidence="14">
    <location>
        <position position="4940"/>
    </location>
</feature>
<feature type="compositionally biased region" description="Acidic residues" evidence="16">
    <location>
        <begin position="2866"/>
        <end position="2889"/>
    </location>
</feature>
<evidence type="ECO:0000256" key="2">
    <source>
        <dbReference type="ARBA" id="ARBA00004123"/>
    </source>
</evidence>
<evidence type="ECO:0000256" key="14">
    <source>
        <dbReference type="PROSITE-ProRule" id="PRU00104"/>
    </source>
</evidence>
<feature type="domain" description="HECT" evidence="19">
    <location>
        <begin position="4637"/>
        <end position="4972"/>
    </location>
</feature>
<dbReference type="PANTHER" id="PTHR11254">
    <property type="entry name" value="HECT DOMAIN UBIQUITIN-PROTEIN LIGASE"/>
    <property type="match status" value="1"/>
</dbReference>
<feature type="domain" description="WWE" evidence="20">
    <location>
        <begin position="1763"/>
        <end position="1840"/>
    </location>
</feature>
<evidence type="ECO:0000256" key="9">
    <source>
        <dbReference type="ARBA" id="ARBA00022786"/>
    </source>
</evidence>
<feature type="region of interest" description="Disordered" evidence="16">
    <location>
        <begin position="3340"/>
        <end position="3360"/>
    </location>
</feature>
<comment type="subcellular location">
    <subcellularLocation>
        <location evidence="2">Nucleus</location>
    </subcellularLocation>
</comment>
<dbReference type="UniPathway" id="UPA00143"/>
<evidence type="ECO:0000256" key="16">
    <source>
        <dbReference type="SAM" id="MobiDB-lite"/>
    </source>
</evidence>
<dbReference type="SMART" id="SM00119">
    <property type="entry name" value="HECTc"/>
    <property type="match status" value="1"/>
</dbReference>
<feature type="compositionally biased region" description="Basic and acidic residues" evidence="16">
    <location>
        <begin position="4152"/>
        <end position="4170"/>
    </location>
</feature>
<evidence type="ECO:0000256" key="6">
    <source>
        <dbReference type="ARBA" id="ARBA00022553"/>
    </source>
</evidence>
<dbReference type="GO" id="GO:0005634">
    <property type="term" value="C:nucleus"/>
    <property type="evidence" value="ECO:0007669"/>
    <property type="project" value="UniProtKB-SubCell"/>
</dbReference>
<feature type="transmembrane region" description="Helical" evidence="17">
    <location>
        <begin position="125"/>
        <end position="148"/>
    </location>
</feature>
<dbReference type="Pfam" id="PF02825">
    <property type="entry name" value="WWE"/>
    <property type="match status" value="1"/>
</dbReference>
<feature type="compositionally biased region" description="Acidic residues" evidence="16">
    <location>
        <begin position="2749"/>
        <end position="2760"/>
    </location>
</feature>
<feature type="compositionally biased region" description="Polar residues" evidence="16">
    <location>
        <begin position="490"/>
        <end position="527"/>
    </location>
</feature>
<keyword evidence="15" id="KW-0175">Coiled coil</keyword>
<keyword evidence="7" id="KW-0808">Transferase</keyword>
<dbReference type="Gene3D" id="1.10.8.10">
    <property type="entry name" value="DNA helicase RuvA subunit, C-terminal domain"/>
    <property type="match status" value="1"/>
</dbReference>
<feature type="region of interest" description="Disordered" evidence="16">
    <location>
        <begin position="4510"/>
        <end position="4532"/>
    </location>
</feature>
<evidence type="ECO:0000256" key="4">
    <source>
        <dbReference type="ARBA" id="ARBA00012485"/>
    </source>
</evidence>
<comment type="catalytic activity">
    <reaction evidence="1">
        <text>S-ubiquitinyl-[E2 ubiquitin-conjugating enzyme]-L-cysteine + [acceptor protein]-L-lysine = [E2 ubiquitin-conjugating enzyme]-L-cysteine + N(6)-ubiquitinyl-[acceptor protein]-L-lysine.</text>
        <dbReference type="EC" id="2.3.2.26"/>
    </reaction>
</comment>
<proteinExistence type="inferred from homology"/>
<feature type="region of interest" description="Disordered" evidence="16">
    <location>
        <begin position="3914"/>
        <end position="3956"/>
    </location>
</feature>
<dbReference type="GO" id="GO:0051028">
    <property type="term" value="P:mRNA transport"/>
    <property type="evidence" value="ECO:0007669"/>
    <property type="project" value="UniProtKB-KW"/>
</dbReference>
<dbReference type="InterPro" id="IPR037197">
    <property type="entry name" value="WWE_dom_sf"/>
</dbReference>
<accession>A0A813TLE7</accession>
<keyword evidence="11" id="KW-0234">DNA repair</keyword>
<keyword evidence="10" id="KW-0509">mRNA transport</keyword>
<feature type="compositionally biased region" description="Low complexity" evidence="16">
    <location>
        <begin position="528"/>
        <end position="539"/>
    </location>
</feature>
<dbReference type="InterPro" id="IPR015940">
    <property type="entry name" value="UBA"/>
</dbReference>
<dbReference type="Proteomes" id="UP000681722">
    <property type="component" value="Unassembled WGS sequence"/>
</dbReference>
<dbReference type="SUPFAM" id="SSF56204">
    <property type="entry name" value="Hect, E3 ligase catalytic domain"/>
    <property type="match status" value="1"/>
</dbReference>
<reference evidence="21" key="1">
    <citation type="submission" date="2021-02" db="EMBL/GenBank/DDBJ databases">
        <authorList>
            <person name="Nowell W R."/>
        </authorList>
    </citation>
    <scope>NUCLEOTIDE SEQUENCE</scope>
</reference>
<feature type="compositionally biased region" description="Low complexity" evidence="16">
    <location>
        <begin position="2196"/>
        <end position="2208"/>
    </location>
</feature>
<dbReference type="GO" id="GO:0006281">
    <property type="term" value="P:DNA repair"/>
    <property type="evidence" value="ECO:0007669"/>
    <property type="project" value="UniProtKB-KW"/>
</dbReference>
<evidence type="ECO:0000256" key="11">
    <source>
        <dbReference type="ARBA" id="ARBA00023204"/>
    </source>
</evidence>
<protein>
    <recommendedName>
        <fullName evidence="4">HECT-type E3 ubiquitin transferase</fullName>
        <ecNumber evidence="4">2.3.2.26</ecNumber>
    </recommendedName>
</protein>
<dbReference type="InterPro" id="IPR010314">
    <property type="entry name" value="E3_Ub_ligase_DUF913"/>
</dbReference>
<evidence type="ECO:0000256" key="10">
    <source>
        <dbReference type="ARBA" id="ARBA00022816"/>
    </source>
</evidence>
<feature type="region of interest" description="Disordered" evidence="16">
    <location>
        <begin position="1549"/>
        <end position="1570"/>
    </location>
</feature>
<feature type="compositionally biased region" description="Acidic residues" evidence="16">
    <location>
        <begin position="2773"/>
        <end position="2793"/>
    </location>
</feature>
<dbReference type="InterPro" id="IPR000569">
    <property type="entry name" value="HECT_dom"/>
</dbReference>
<feature type="compositionally biased region" description="Low complexity" evidence="16">
    <location>
        <begin position="3706"/>
        <end position="3729"/>
    </location>
</feature>
<evidence type="ECO:0000256" key="3">
    <source>
        <dbReference type="ARBA" id="ARBA00004906"/>
    </source>
</evidence>
<feature type="compositionally biased region" description="Low complexity" evidence="16">
    <location>
        <begin position="4522"/>
        <end position="4532"/>
    </location>
</feature>
<comment type="pathway">
    <text evidence="3">Protein modification; protein ubiquitination.</text>
</comment>
<dbReference type="InterPro" id="IPR009060">
    <property type="entry name" value="UBA-like_sf"/>
</dbReference>
<evidence type="ECO:0000256" key="1">
    <source>
        <dbReference type="ARBA" id="ARBA00000885"/>
    </source>
</evidence>
<feature type="region of interest" description="Disordered" evidence="16">
    <location>
        <begin position="780"/>
        <end position="804"/>
    </location>
</feature>
<feature type="region of interest" description="Disordered" evidence="16">
    <location>
        <begin position="2173"/>
        <end position="2213"/>
    </location>
</feature>
<feature type="compositionally biased region" description="Polar residues" evidence="16">
    <location>
        <begin position="2175"/>
        <end position="2195"/>
    </location>
</feature>
<evidence type="ECO:0000256" key="7">
    <source>
        <dbReference type="ARBA" id="ARBA00022679"/>
    </source>
</evidence>
<feature type="region of interest" description="Disordered" evidence="16">
    <location>
        <begin position="1864"/>
        <end position="1943"/>
    </location>
</feature>
<evidence type="ECO:0000313" key="23">
    <source>
        <dbReference type="Proteomes" id="UP000663829"/>
    </source>
</evidence>
<feature type="region of interest" description="Disordered" evidence="16">
    <location>
        <begin position="2699"/>
        <end position="2889"/>
    </location>
</feature>
<evidence type="ECO:0000256" key="8">
    <source>
        <dbReference type="ARBA" id="ARBA00022763"/>
    </source>
</evidence>
<keyword evidence="17" id="KW-0472">Membrane</keyword>
<keyword evidence="5" id="KW-0813">Transport</keyword>
<dbReference type="EMBL" id="CAJOBC010000545">
    <property type="protein sequence ID" value="CAF3599283.1"/>
    <property type="molecule type" value="Genomic_DNA"/>
</dbReference>
<dbReference type="Pfam" id="PF06025">
    <property type="entry name" value="DUF913"/>
    <property type="match status" value="1"/>
</dbReference>
<evidence type="ECO:0000259" key="19">
    <source>
        <dbReference type="PROSITE" id="PS50237"/>
    </source>
</evidence>
<feature type="compositionally biased region" description="Basic residues" evidence="16">
    <location>
        <begin position="1911"/>
        <end position="1920"/>
    </location>
</feature>
<dbReference type="PROSITE" id="PS50918">
    <property type="entry name" value="WWE"/>
    <property type="match status" value="1"/>
</dbReference>
<keyword evidence="9 14" id="KW-0833">Ubl conjugation pathway</keyword>
<feature type="compositionally biased region" description="Basic and acidic residues" evidence="16">
    <location>
        <begin position="2738"/>
        <end position="2748"/>
    </location>
</feature>
<dbReference type="CDD" id="cd00078">
    <property type="entry name" value="HECTc"/>
    <property type="match status" value="1"/>
</dbReference>
<keyword evidence="12" id="KW-0539">Nucleus</keyword>
<feature type="compositionally biased region" description="Low complexity" evidence="16">
    <location>
        <begin position="3213"/>
        <end position="3227"/>
    </location>
</feature>
<dbReference type="Gene3D" id="3.30.720.50">
    <property type="match status" value="1"/>
</dbReference>
<evidence type="ECO:0000256" key="15">
    <source>
        <dbReference type="SAM" id="Coils"/>
    </source>
</evidence>
<feature type="compositionally biased region" description="Low complexity" evidence="16">
    <location>
        <begin position="3915"/>
        <end position="3939"/>
    </location>
</feature>
<feature type="compositionally biased region" description="Acidic residues" evidence="16">
    <location>
        <begin position="795"/>
        <end position="804"/>
    </location>
</feature>
<feature type="domain" description="UBA" evidence="18">
    <location>
        <begin position="1456"/>
        <end position="1496"/>
    </location>
</feature>
<feature type="coiled-coil region" evidence="15">
    <location>
        <begin position="4241"/>
        <end position="4268"/>
    </location>
</feature>
<evidence type="ECO:0000256" key="12">
    <source>
        <dbReference type="ARBA" id="ARBA00023242"/>
    </source>
</evidence>
<dbReference type="Gene3D" id="3.30.2160.10">
    <property type="entry name" value="Hect, E3 ligase catalytic domain"/>
    <property type="match status" value="1"/>
</dbReference>
<dbReference type="InterPro" id="IPR025527">
    <property type="entry name" value="HUWE1/Rev1_UBM"/>
</dbReference>
<dbReference type="Proteomes" id="UP000663829">
    <property type="component" value="Unassembled WGS sequence"/>
</dbReference>
<dbReference type="InterPro" id="IPR010309">
    <property type="entry name" value="E3_Ub_ligase_DUF908"/>
</dbReference>
<dbReference type="SUPFAM" id="SSF48371">
    <property type="entry name" value="ARM repeat"/>
    <property type="match status" value="1"/>
</dbReference>
<feature type="compositionally biased region" description="Low complexity" evidence="16">
    <location>
        <begin position="780"/>
        <end position="794"/>
    </location>
</feature>
<evidence type="ECO:0000256" key="13">
    <source>
        <dbReference type="ARBA" id="ARBA00034494"/>
    </source>
</evidence>
<comment type="similarity">
    <text evidence="13">Belongs to the UPL family. TOM1/PTR1 subfamily.</text>
</comment>
<feature type="region of interest" description="Disordered" evidence="16">
    <location>
        <begin position="3702"/>
        <end position="3743"/>
    </location>
</feature>
<evidence type="ECO:0000313" key="22">
    <source>
        <dbReference type="EMBL" id="CAF3599283.1"/>
    </source>
</evidence>
<keyword evidence="17" id="KW-1133">Transmembrane helix</keyword>
<dbReference type="InterPro" id="IPR018123">
    <property type="entry name" value="WWE-dom_subgr"/>
</dbReference>
<comment type="caution">
    <text evidence="21">The sequence shown here is derived from an EMBL/GenBank/DDBJ whole genome shotgun (WGS) entry which is preliminary data.</text>
</comment>
<dbReference type="FunFam" id="3.30.2160.10:FF:000001">
    <property type="entry name" value="E3 ubiquitin-protein ligase NEDD4-like"/>
    <property type="match status" value="1"/>
</dbReference>
<keyword evidence="17" id="KW-0812">Transmembrane</keyword>
<feature type="compositionally biased region" description="Basic and acidic residues" evidence="16">
    <location>
        <begin position="3180"/>
        <end position="3193"/>
    </location>
</feature>
<dbReference type="Pfam" id="PF14377">
    <property type="entry name" value="UBM"/>
    <property type="match status" value="3"/>
</dbReference>
<feature type="compositionally biased region" description="Low complexity" evidence="16">
    <location>
        <begin position="2819"/>
        <end position="2834"/>
    </location>
</feature>
<evidence type="ECO:0000313" key="21">
    <source>
        <dbReference type="EMBL" id="CAF0813399.1"/>
    </source>
</evidence>
<dbReference type="PROSITE" id="PS50030">
    <property type="entry name" value="UBA"/>
    <property type="match status" value="1"/>
</dbReference>
<evidence type="ECO:0000256" key="17">
    <source>
        <dbReference type="SAM" id="Phobius"/>
    </source>
</evidence>
<dbReference type="SMART" id="SM00165">
    <property type="entry name" value="UBA"/>
    <property type="match status" value="1"/>
</dbReference>
<feature type="region of interest" description="Disordered" evidence="16">
    <location>
        <begin position="2650"/>
        <end position="2675"/>
    </location>
</feature>
<dbReference type="InterPro" id="IPR035983">
    <property type="entry name" value="Hect_E3_ubiquitin_ligase"/>
</dbReference>
<dbReference type="SUPFAM" id="SSF117839">
    <property type="entry name" value="WWE domain"/>
    <property type="match status" value="1"/>
</dbReference>
<feature type="region of interest" description="Disordered" evidence="16">
    <location>
        <begin position="4152"/>
        <end position="4176"/>
    </location>
</feature>
<dbReference type="InterPro" id="IPR004170">
    <property type="entry name" value="WWE_dom"/>
</dbReference>
<feature type="region of interest" description="Disordered" evidence="16">
    <location>
        <begin position="3847"/>
        <end position="3874"/>
    </location>
</feature>
<evidence type="ECO:0000259" key="20">
    <source>
        <dbReference type="PROSITE" id="PS50918"/>
    </source>
</evidence>
<dbReference type="Gene3D" id="3.90.1750.10">
    <property type="entry name" value="Hect, E3 ligase catalytic domains"/>
    <property type="match status" value="1"/>
</dbReference>
<dbReference type="GO" id="GO:0000209">
    <property type="term" value="P:protein polyubiquitination"/>
    <property type="evidence" value="ECO:0007669"/>
    <property type="project" value="TreeGrafter"/>
</dbReference>
<feature type="compositionally biased region" description="Acidic residues" evidence="16">
    <location>
        <begin position="2835"/>
        <end position="2856"/>
    </location>
</feature>
<dbReference type="Pfam" id="PF00632">
    <property type="entry name" value="HECT"/>
    <property type="match status" value="1"/>
</dbReference>
<dbReference type="Pfam" id="PF00627">
    <property type="entry name" value="UBA"/>
    <property type="match status" value="1"/>
</dbReference>
<name>A0A813TLE7_9BILA</name>